<proteinExistence type="predicted"/>
<evidence type="ECO:0000313" key="7">
    <source>
        <dbReference type="Proteomes" id="UP000184185"/>
    </source>
</evidence>
<name>A0A1M6LE09_PSEXY</name>
<comment type="function">
    <text evidence="2">May play the central regulatory role in sporulation. It may be an element of the effector pathway responsible for the activation of sporulation genes in response to nutritional stress. Spo0A may act in concert with spo0H (a sigma factor) to control the expression of some genes that are critical to the sporulation process.</text>
</comment>
<dbReference type="SMART" id="SM00448">
    <property type="entry name" value="REC"/>
    <property type="match status" value="1"/>
</dbReference>
<dbReference type="AlphaFoldDB" id="A0A1M6LE09"/>
<feature type="modified residue" description="4-aspartylphosphate" evidence="3">
    <location>
        <position position="51"/>
    </location>
</feature>
<evidence type="ECO:0000256" key="2">
    <source>
        <dbReference type="ARBA" id="ARBA00024867"/>
    </source>
</evidence>
<evidence type="ECO:0000256" key="3">
    <source>
        <dbReference type="PROSITE-ProRule" id="PRU00169"/>
    </source>
</evidence>
<dbReference type="InterPro" id="IPR011006">
    <property type="entry name" value="CheY-like_superfamily"/>
</dbReference>
<dbReference type="OrthoDB" id="9774865at2"/>
<dbReference type="Pfam" id="PF00072">
    <property type="entry name" value="Response_reg"/>
    <property type="match status" value="1"/>
</dbReference>
<gene>
    <name evidence="6" type="ORF">SAMN02745725_03085</name>
</gene>
<feature type="domain" description="Response regulatory" evidence="4">
    <location>
        <begin position="2"/>
        <end position="114"/>
    </location>
</feature>
<accession>A0A1M6LE09</accession>
<dbReference type="Gene3D" id="3.40.50.2300">
    <property type="match status" value="1"/>
</dbReference>
<evidence type="ECO:0000256" key="1">
    <source>
        <dbReference type="ARBA" id="ARBA00018672"/>
    </source>
</evidence>
<keyword evidence="7" id="KW-1185">Reference proteome</keyword>
<dbReference type="Pfam" id="PF04397">
    <property type="entry name" value="LytTR"/>
    <property type="match status" value="1"/>
</dbReference>
<dbReference type="PANTHER" id="PTHR37299:SF1">
    <property type="entry name" value="STAGE 0 SPORULATION PROTEIN A HOMOLOG"/>
    <property type="match status" value="1"/>
</dbReference>
<keyword evidence="3" id="KW-0597">Phosphoprotein</keyword>
<evidence type="ECO:0000313" key="6">
    <source>
        <dbReference type="EMBL" id="SHJ69315.1"/>
    </source>
</evidence>
<dbReference type="EMBL" id="FQYQ01000041">
    <property type="protein sequence ID" value="SHJ69315.1"/>
    <property type="molecule type" value="Genomic_DNA"/>
</dbReference>
<organism evidence="6 7">
    <name type="scientific">Pseudobutyrivibrio xylanivorans DSM 14809</name>
    <dbReference type="NCBI Taxonomy" id="1123012"/>
    <lineage>
        <taxon>Bacteria</taxon>
        <taxon>Bacillati</taxon>
        <taxon>Bacillota</taxon>
        <taxon>Clostridia</taxon>
        <taxon>Lachnospirales</taxon>
        <taxon>Lachnospiraceae</taxon>
        <taxon>Pseudobutyrivibrio</taxon>
    </lineage>
</organism>
<sequence length="238" mass="27197">MKIAICDDEKYIRDFIAESISKEVEKADVICFESAEGMLEADGNVDIMFLDIQMAGMDGMELARQVRSRGSDAVIIFVTALEEYVFKAFDVKAFNYLVKPINKDKFEEVLHAAIEEVRHRPNKLISKESEDKTFLIKANGLSRNIALSEIAFAEVFNRRIVLHMKDNDEIEYYGRMADLEKIAGGDFFRVHRAYLINLSAIQSYNSKVVRVMGLELPVARGKYQDLVRAYLSYNTRGL</sequence>
<dbReference type="GO" id="GO:0003677">
    <property type="term" value="F:DNA binding"/>
    <property type="evidence" value="ECO:0007669"/>
    <property type="project" value="InterPro"/>
</dbReference>
<protein>
    <recommendedName>
        <fullName evidence="1">Stage 0 sporulation protein A homolog</fullName>
    </recommendedName>
</protein>
<dbReference type="SMART" id="SM00850">
    <property type="entry name" value="LytTR"/>
    <property type="match status" value="1"/>
</dbReference>
<dbReference type="InterPro" id="IPR007492">
    <property type="entry name" value="LytTR_DNA-bd_dom"/>
</dbReference>
<dbReference type="Proteomes" id="UP000184185">
    <property type="component" value="Unassembled WGS sequence"/>
</dbReference>
<dbReference type="GO" id="GO:0000156">
    <property type="term" value="F:phosphorelay response regulator activity"/>
    <property type="evidence" value="ECO:0007669"/>
    <property type="project" value="InterPro"/>
</dbReference>
<dbReference type="SUPFAM" id="SSF52172">
    <property type="entry name" value="CheY-like"/>
    <property type="match status" value="1"/>
</dbReference>
<feature type="domain" description="HTH LytTR-type" evidence="5">
    <location>
        <begin position="145"/>
        <end position="232"/>
    </location>
</feature>
<dbReference type="InterPro" id="IPR046947">
    <property type="entry name" value="LytR-like"/>
</dbReference>
<dbReference type="InterPro" id="IPR001789">
    <property type="entry name" value="Sig_transdc_resp-reg_receiver"/>
</dbReference>
<evidence type="ECO:0000259" key="4">
    <source>
        <dbReference type="PROSITE" id="PS50110"/>
    </source>
</evidence>
<dbReference type="Gene3D" id="2.40.50.1020">
    <property type="entry name" value="LytTr DNA-binding domain"/>
    <property type="match status" value="1"/>
</dbReference>
<reference evidence="6 7" key="1">
    <citation type="submission" date="2016-11" db="EMBL/GenBank/DDBJ databases">
        <authorList>
            <person name="Jaros S."/>
            <person name="Januszkiewicz K."/>
            <person name="Wedrychowicz H."/>
        </authorList>
    </citation>
    <scope>NUCLEOTIDE SEQUENCE [LARGE SCALE GENOMIC DNA]</scope>
    <source>
        <strain evidence="6 7">DSM 14809</strain>
    </source>
</reference>
<dbReference type="PANTHER" id="PTHR37299">
    <property type="entry name" value="TRANSCRIPTIONAL REGULATOR-RELATED"/>
    <property type="match status" value="1"/>
</dbReference>
<evidence type="ECO:0000259" key="5">
    <source>
        <dbReference type="PROSITE" id="PS50930"/>
    </source>
</evidence>
<dbReference type="RefSeq" id="WP_072919642.1">
    <property type="nucleotide sequence ID" value="NZ_FQYQ01000041.1"/>
</dbReference>
<dbReference type="PROSITE" id="PS50930">
    <property type="entry name" value="HTH_LYTTR"/>
    <property type="match status" value="1"/>
</dbReference>
<dbReference type="PROSITE" id="PS50110">
    <property type="entry name" value="RESPONSE_REGULATORY"/>
    <property type="match status" value="1"/>
</dbReference>